<dbReference type="InterPro" id="IPR027417">
    <property type="entry name" value="P-loop_NTPase"/>
</dbReference>
<dbReference type="PANTHER" id="PTHR10887:SF317">
    <property type="entry name" value="ATP-DEPENDENT RNA HELICASE ECM32-RELATED"/>
    <property type="match status" value="1"/>
</dbReference>
<dbReference type="Proteomes" id="UP001360560">
    <property type="component" value="Unassembled WGS sequence"/>
</dbReference>
<evidence type="ECO:0000256" key="1">
    <source>
        <dbReference type="ARBA" id="ARBA00022806"/>
    </source>
</evidence>
<feature type="region of interest" description="Disordered" evidence="3">
    <location>
        <begin position="29"/>
        <end position="53"/>
    </location>
</feature>
<dbReference type="GO" id="GO:0003678">
    <property type="term" value="F:DNA helicase activity"/>
    <property type="evidence" value="ECO:0007669"/>
    <property type="project" value="UniProtKB-EC"/>
</dbReference>
<evidence type="ECO:0000313" key="5">
    <source>
        <dbReference type="EMBL" id="GMM35588.1"/>
    </source>
</evidence>
<comment type="catalytic activity">
    <reaction evidence="2">
        <text>ATP + H2O = ADP + phosphate + H(+)</text>
        <dbReference type="Rhea" id="RHEA:13065"/>
        <dbReference type="ChEBI" id="CHEBI:15377"/>
        <dbReference type="ChEBI" id="CHEBI:15378"/>
        <dbReference type="ChEBI" id="CHEBI:30616"/>
        <dbReference type="ChEBI" id="CHEBI:43474"/>
        <dbReference type="ChEBI" id="CHEBI:456216"/>
        <dbReference type="EC" id="3.6.4.12"/>
    </reaction>
    <physiologicalReaction direction="left-to-right" evidence="2">
        <dbReference type="Rhea" id="RHEA:13066"/>
    </physiologicalReaction>
</comment>
<keyword evidence="1" id="KW-0347">Helicase</keyword>
<evidence type="ECO:0000259" key="4">
    <source>
        <dbReference type="SMART" id="SM00487"/>
    </source>
</evidence>
<keyword evidence="6" id="KW-1185">Reference proteome</keyword>
<feature type="domain" description="Helicase ATP-binding" evidence="4">
    <location>
        <begin position="291"/>
        <end position="527"/>
    </location>
</feature>
<dbReference type="InterPro" id="IPR045055">
    <property type="entry name" value="DNA2/NAM7-like"/>
</dbReference>
<keyword evidence="1" id="KW-0378">Hydrolase</keyword>
<dbReference type="InterPro" id="IPR014001">
    <property type="entry name" value="Helicase_ATP-bd"/>
</dbReference>
<evidence type="ECO:0000313" key="6">
    <source>
        <dbReference type="Proteomes" id="UP001360560"/>
    </source>
</evidence>
<dbReference type="SUPFAM" id="SSF52540">
    <property type="entry name" value="P-loop containing nucleoside triphosphate hydrolases"/>
    <property type="match status" value="1"/>
</dbReference>
<keyword evidence="1" id="KW-0547">Nucleotide-binding</keyword>
<name>A0AAV5QLC7_9ASCO</name>
<dbReference type="Pfam" id="PF13086">
    <property type="entry name" value="AAA_11"/>
    <property type="match status" value="1"/>
</dbReference>
<dbReference type="GO" id="GO:0003724">
    <property type="term" value="F:RNA helicase activity"/>
    <property type="evidence" value="ECO:0007669"/>
    <property type="project" value="TreeGrafter"/>
</dbReference>
<evidence type="ECO:0000256" key="3">
    <source>
        <dbReference type="SAM" id="MobiDB-lite"/>
    </source>
</evidence>
<dbReference type="Pfam" id="PF13087">
    <property type="entry name" value="AAA_12"/>
    <property type="match status" value="2"/>
</dbReference>
<dbReference type="GO" id="GO:0005737">
    <property type="term" value="C:cytoplasm"/>
    <property type="evidence" value="ECO:0007669"/>
    <property type="project" value="TreeGrafter"/>
</dbReference>
<protein>
    <recommendedName>
        <fullName evidence="4">Helicase ATP-binding domain-containing protein</fullName>
    </recommendedName>
</protein>
<comment type="caution">
    <text evidence="5">The sequence shown here is derived from an EMBL/GenBank/DDBJ whole genome shotgun (WGS) entry which is preliminary data.</text>
</comment>
<dbReference type="AlphaFoldDB" id="A0AAV5QLC7"/>
<sequence>MSNVGDGLIGKIDSLKLDDAVPIVPNVLKKPKKKPKPVLQKPPDRKPRKQLRPLYTYNRPTAKLNKELLLFNLKHAWKKQRQKRSSTLRYPSMKEYISEISWCAYLDDLFETFPSENVVFSWTNHTPDSKKEKDVSHEDLGGEVCYTATFDYQKEMNTILSKSERKIQRSPFAKGQTFILNDGTRAFWCGYAESVDLVDFNGRTLGKNDDIEFEKIADIVVLIMIYPWEVKQLPKSLPMHTLNVLPCSATATRILRGLTKLSNKEFISMLLGQTPITQIAPNTANFVAQYTEKSPNPSQKIAIGSILANSITVLQGPPGTGKTATIVETIFQLLAQPRKLNGPIVVVAHSNIAIDNIAEKLLEIGQSFEQFGHLKDTILRIVSAARVNDYSDEGENPHPLGKITLHHKVYEELSIALKAVERALRDQNPNGFDKRDFQELFAAKGSIIKRLMGEFKVVLTTTVGSGCCALQHPKEIPVVIMDEATQSSEPSTIIPLSLQSVEKFVLVGDHKQLNFYSDIEVLEYSLFERVIENGTYERAHMLDTQYRMHTYISAFPRDRFHNGLLQDGVTVGQRSIKGIDKPLLFWDTRGRSHESREKDFIVFSCVRSNDHSKVGFVSDRRRMNVALTRAKYGLISVGDLWCLTAGSLDWRDYLSNLKKQKFVHEGKKFKY</sequence>
<dbReference type="GeneID" id="90073567"/>
<dbReference type="EMBL" id="BTFZ01000010">
    <property type="protein sequence ID" value="GMM35588.1"/>
    <property type="molecule type" value="Genomic_DNA"/>
</dbReference>
<dbReference type="CDD" id="cd18808">
    <property type="entry name" value="SF1_C_Upf1"/>
    <property type="match status" value="1"/>
</dbReference>
<dbReference type="GO" id="GO:0000184">
    <property type="term" value="P:nuclear-transcribed mRNA catabolic process, nonsense-mediated decay"/>
    <property type="evidence" value="ECO:0007669"/>
    <property type="project" value="TreeGrafter"/>
</dbReference>
<accession>A0AAV5QLC7</accession>
<organism evidence="5 6">
    <name type="scientific">Saccharomycopsis crataegensis</name>
    <dbReference type="NCBI Taxonomy" id="43959"/>
    <lineage>
        <taxon>Eukaryota</taxon>
        <taxon>Fungi</taxon>
        <taxon>Dikarya</taxon>
        <taxon>Ascomycota</taxon>
        <taxon>Saccharomycotina</taxon>
        <taxon>Saccharomycetes</taxon>
        <taxon>Saccharomycopsidaceae</taxon>
        <taxon>Saccharomycopsis</taxon>
    </lineage>
</organism>
<dbReference type="PANTHER" id="PTHR10887">
    <property type="entry name" value="DNA2/NAM7 HELICASE FAMILY"/>
    <property type="match status" value="1"/>
</dbReference>
<proteinExistence type="predicted"/>
<dbReference type="InterPro" id="IPR041677">
    <property type="entry name" value="DNA2/NAM7_AAA_11"/>
</dbReference>
<keyword evidence="1" id="KW-0067">ATP-binding</keyword>
<dbReference type="Gene3D" id="3.40.50.300">
    <property type="entry name" value="P-loop containing nucleotide triphosphate hydrolases"/>
    <property type="match status" value="3"/>
</dbReference>
<evidence type="ECO:0000256" key="2">
    <source>
        <dbReference type="ARBA" id="ARBA00048432"/>
    </source>
</evidence>
<dbReference type="SMART" id="SM00487">
    <property type="entry name" value="DEXDc"/>
    <property type="match status" value="1"/>
</dbReference>
<gene>
    <name evidence="5" type="ORF">DASC09_029130</name>
</gene>
<dbReference type="RefSeq" id="XP_064852588.1">
    <property type="nucleotide sequence ID" value="XM_064996516.1"/>
</dbReference>
<dbReference type="InterPro" id="IPR041679">
    <property type="entry name" value="DNA2/NAM7-like_C"/>
</dbReference>
<reference evidence="5 6" key="1">
    <citation type="journal article" date="2023" name="Elife">
        <title>Identification of key yeast species and microbe-microbe interactions impacting larval growth of Drosophila in the wild.</title>
        <authorList>
            <person name="Mure A."/>
            <person name="Sugiura Y."/>
            <person name="Maeda R."/>
            <person name="Honda K."/>
            <person name="Sakurai N."/>
            <person name="Takahashi Y."/>
            <person name="Watada M."/>
            <person name="Katoh T."/>
            <person name="Gotoh A."/>
            <person name="Gotoh Y."/>
            <person name="Taniguchi I."/>
            <person name="Nakamura K."/>
            <person name="Hayashi T."/>
            <person name="Katayama T."/>
            <person name="Uemura T."/>
            <person name="Hattori Y."/>
        </authorList>
    </citation>
    <scope>NUCLEOTIDE SEQUENCE [LARGE SCALE GENOMIC DNA]</scope>
    <source>
        <strain evidence="5 6">SC-9</strain>
    </source>
</reference>
<dbReference type="InterPro" id="IPR047187">
    <property type="entry name" value="SF1_C_Upf1"/>
</dbReference>